<keyword evidence="1" id="KW-0472">Membrane</keyword>
<name>A0A6J4VVL6_9BACT</name>
<evidence type="ECO:0008006" key="3">
    <source>
        <dbReference type="Google" id="ProtNLM"/>
    </source>
</evidence>
<evidence type="ECO:0000313" key="2">
    <source>
        <dbReference type="EMBL" id="CAA9589335.1"/>
    </source>
</evidence>
<dbReference type="AlphaFoldDB" id="A0A6J4VVL6"/>
<protein>
    <recommendedName>
        <fullName evidence="3">Polyketide cyclase/dehydrase</fullName>
    </recommendedName>
</protein>
<organism evidence="2">
    <name type="scientific">uncultured Thermomicrobiales bacterium</name>
    <dbReference type="NCBI Taxonomy" id="1645740"/>
    <lineage>
        <taxon>Bacteria</taxon>
        <taxon>Pseudomonadati</taxon>
        <taxon>Thermomicrobiota</taxon>
        <taxon>Thermomicrobia</taxon>
        <taxon>Thermomicrobiales</taxon>
        <taxon>environmental samples</taxon>
    </lineage>
</organism>
<evidence type="ECO:0000256" key="1">
    <source>
        <dbReference type="SAM" id="Phobius"/>
    </source>
</evidence>
<sequence length="315" mass="34378">MGLGLGYALLTLLAFRAGQNSAILALMSLGFLFVMPFAVGALTVFVAPPELRTSWAYAILSPWLACVALTIVTAALALEAIICLIMAVPILLVMSSFGGVLACVAFRVQRDARRPQGAFVLTLALLGPYVLAPLEQRGPAPDAFRTVHTQIVIAADSETVWRNIIRVPVIRPEEQGFSAFHLLGLPRPREATLSHEGIGGVRDATFEGGLTFLETVTEWEHGRGLRFTIEVDRGAPLPAPMGAIGGRYFDVLEGSYRMEPLGDGTMLLHLDSRERVATRFNGYAGWWTDFIMADLQGYILRIIKARCEAEVRRPV</sequence>
<feature type="transmembrane region" description="Helical" evidence="1">
    <location>
        <begin position="118"/>
        <end position="134"/>
    </location>
</feature>
<dbReference type="SUPFAM" id="SSF55961">
    <property type="entry name" value="Bet v1-like"/>
    <property type="match status" value="1"/>
</dbReference>
<proteinExistence type="predicted"/>
<feature type="transmembrane region" description="Helical" evidence="1">
    <location>
        <begin position="84"/>
        <end position="106"/>
    </location>
</feature>
<accession>A0A6J4VVL6</accession>
<feature type="transmembrane region" description="Helical" evidence="1">
    <location>
        <begin position="55"/>
        <end position="78"/>
    </location>
</feature>
<keyword evidence="1" id="KW-0812">Transmembrane</keyword>
<feature type="transmembrane region" description="Helical" evidence="1">
    <location>
        <begin position="27"/>
        <end position="48"/>
    </location>
</feature>
<dbReference type="EMBL" id="CADCWM010001169">
    <property type="protein sequence ID" value="CAA9589335.1"/>
    <property type="molecule type" value="Genomic_DNA"/>
</dbReference>
<keyword evidence="1" id="KW-1133">Transmembrane helix</keyword>
<gene>
    <name evidence="2" type="ORF">AVDCRST_MAG88-4555</name>
</gene>
<reference evidence="2" key="1">
    <citation type="submission" date="2020-02" db="EMBL/GenBank/DDBJ databases">
        <authorList>
            <person name="Meier V. D."/>
        </authorList>
    </citation>
    <scope>NUCLEOTIDE SEQUENCE</scope>
    <source>
        <strain evidence="2">AVDCRST_MAG88</strain>
    </source>
</reference>